<name>A0ACC0JX40_CHOFU</name>
<dbReference type="Proteomes" id="UP001064048">
    <property type="component" value="Chromosome 12"/>
</dbReference>
<proteinExistence type="predicted"/>
<dbReference type="EMBL" id="CM046112">
    <property type="protein sequence ID" value="KAI8428537.1"/>
    <property type="molecule type" value="Genomic_DNA"/>
</dbReference>
<evidence type="ECO:0000313" key="2">
    <source>
        <dbReference type="Proteomes" id="UP001064048"/>
    </source>
</evidence>
<sequence length="707" mass="80524">MLLLLFVAVPVLWVLLFRYRRRRMYELASKIPDGGLELPVIGAAHKFIGTTEVATDPVDLEMVLKTCLEKDDLHRFLRNIIGYGGIFAPVPIWRPRRKILLPAFSPKIVDSFVPVFVDQSRKLAEKLEERAGENKFSAWPFISSYTLDSVCETALGVKINAQGNDKSPFLVELNSILQLACERIFHLWLQPDWLYKLFPQHKKHEHSVKALHSFTNDVANPIVIIKYHKRSSALAARAKAAKEVLAKLGAAKRAGRKCGRVTMLLLLFVAVPVLWVLLFRYRRRRMYELASKIPDGGLELPVIGAAHKFIGTTEVATDPVDLEMVLKTCLEKDDLHRFLRNIIGYGGIFAPVPIWRPRRKILLPAFSPKIVDSFVPVFVDQSRKLAEKLEERAGENKFSAWPFISSYTLDSVCETALGVKINAQGNDKSPFLVELNSILQLACERIFHLWLQPDWLYKLFPQHKKHEHSVKALHSFTNDTFLDLLIHFSGGEKGYSNLELREEILTLTIAATDTSATAVGYTLKMLAKYPDIQQKVLQELDEVFGDSDRLFEKEDLMKLKYLERVVKETLRLFPPVPFIIRKVEEEVSLPSGRVLPAGSGVVVTIWGAHRDPHYWGPDAEQFDPDRFLPERFDLKHPCSYMPFSNGPRNCVGYQYALMSIKIALTSVLRSCRVVPDMEPSATPQIRVKLDIMMKAVDGYEIALERRK</sequence>
<protein>
    <submittedName>
        <fullName evidence="1">Uncharacterized protein</fullName>
    </submittedName>
</protein>
<accession>A0ACC0JX40</accession>
<organism evidence="1 2">
    <name type="scientific">Choristoneura fumiferana</name>
    <name type="common">Spruce budworm moth</name>
    <name type="synonym">Archips fumiferana</name>
    <dbReference type="NCBI Taxonomy" id="7141"/>
    <lineage>
        <taxon>Eukaryota</taxon>
        <taxon>Metazoa</taxon>
        <taxon>Ecdysozoa</taxon>
        <taxon>Arthropoda</taxon>
        <taxon>Hexapoda</taxon>
        <taxon>Insecta</taxon>
        <taxon>Pterygota</taxon>
        <taxon>Neoptera</taxon>
        <taxon>Endopterygota</taxon>
        <taxon>Lepidoptera</taxon>
        <taxon>Glossata</taxon>
        <taxon>Ditrysia</taxon>
        <taxon>Tortricoidea</taxon>
        <taxon>Tortricidae</taxon>
        <taxon>Tortricinae</taxon>
        <taxon>Choristoneura</taxon>
    </lineage>
</organism>
<evidence type="ECO:0000313" key="1">
    <source>
        <dbReference type="EMBL" id="KAI8428537.1"/>
    </source>
</evidence>
<reference evidence="1 2" key="1">
    <citation type="journal article" date="2022" name="Genome Biol. Evol.">
        <title>The Spruce Budworm Genome: Reconstructing the Evolutionary History of Antifreeze Proteins.</title>
        <authorList>
            <person name="Beliveau C."/>
            <person name="Gagne P."/>
            <person name="Picq S."/>
            <person name="Vernygora O."/>
            <person name="Keeling C.I."/>
            <person name="Pinkney K."/>
            <person name="Doucet D."/>
            <person name="Wen F."/>
            <person name="Johnston J.S."/>
            <person name="Maaroufi H."/>
            <person name="Boyle B."/>
            <person name="Laroche J."/>
            <person name="Dewar K."/>
            <person name="Juretic N."/>
            <person name="Blackburn G."/>
            <person name="Nisole A."/>
            <person name="Brunet B."/>
            <person name="Brandao M."/>
            <person name="Lumley L."/>
            <person name="Duan J."/>
            <person name="Quan G."/>
            <person name="Lucarotti C.J."/>
            <person name="Roe A.D."/>
            <person name="Sperling F.A.H."/>
            <person name="Levesque R.C."/>
            <person name="Cusson M."/>
        </authorList>
    </citation>
    <scope>NUCLEOTIDE SEQUENCE [LARGE SCALE GENOMIC DNA]</scope>
    <source>
        <strain evidence="1">Glfc:IPQL:Cfum</strain>
    </source>
</reference>
<comment type="caution">
    <text evidence="1">The sequence shown here is derived from an EMBL/GenBank/DDBJ whole genome shotgun (WGS) entry which is preliminary data.</text>
</comment>
<gene>
    <name evidence="1" type="ORF">MSG28_007305</name>
</gene>
<keyword evidence="2" id="KW-1185">Reference proteome</keyword>